<accession>A0AAD9LBG9</accession>
<dbReference type="EMBL" id="JASMQC010000039">
    <property type="protein sequence ID" value="KAK1930443.1"/>
    <property type="molecule type" value="Genomic_DNA"/>
</dbReference>
<comment type="caution">
    <text evidence="1">The sequence shown here is derived from an EMBL/GenBank/DDBJ whole genome shotgun (WGS) entry which is preliminary data.</text>
</comment>
<dbReference type="Proteomes" id="UP001259832">
    <property type="component" value="Unassembled WGS sequence"/>
</dbReference>
<organism evidence="1 2">
    <name type="scientific">Phytophthora citrophthora</name>
    <dbReference type="NCBI Taxonomy" id="4793"/>
    <lineage>
        <taxon>Eukaryota</taxon>
        <taxon>Sar</taxon>
        <taxon>Stramenopiles</taxon>
        <taxon>Oomycota</taxon>
        <taxon>Peronosporomycetes</taxon>
        <taxon>Peronosporales</taxon>
        <taxon>Peronosporaceae</taxon>
        <taxon>Phytophthora</taxon>
    </lineage>
</organism>
<name>A0AAD9LBG9_9STRA</name>
<dbReference type="AlphaFoldDB" id="A0AAD9LBG9"/>
<proteinExistence type="predicted"/>
<sequence>MNIFHKQKLPTQHQRLPDMAGTFRVLPEVKRSLEDTARMPKTHLSMNMIHWGMVSTPARFCQIFQ</sequence>
<evidence type="ECO:0000313" key="1">
    <source>
        <dbReference type="EMBL" id="KAK1930443.1"/>
    </source>
</evidence>
<reference evidence="1" key="1">
    <citation type="submission" date="2023-08" db="EMBL/GenBank/DDBJ databases">
        <title>Reference Genome Resource for the Citrus Pathogen Phytophthora citrophthora.</title>
        <authorList>
            <person name="Moller H."/>
            <person name="Coetzee B."/>
            <person name="Rose L.J."/>
            <person name="Van Niekerk J.M."/>
        </authorList>
    </citation>
    <scope>NUCLEOTIDE SEQUENCE</scope>
    <source>
        <strain evidence="1">STE-U-9442</strain>
    </source>
</reference>
<keyword evidence="2" id="KW-1185">Reference proteome</keyword>
<gene>
    <name evidence="1" type="ORF">P3T76_014114</name>
</gene>
<protein>
    <submittedName>
        <fullName evidence="1">Uncharacterized protein</fullName>
    </submittedName>
</protein>
<evidence type="ECO:0000313" key="2">
    <source>
        <dbReference type="Proteomes" id="UP001259832"/>
    </source>
</evidence>